<comment type="caution">
    <text evidence="2">The sequence shown here is derived from an EMBL/GenBank/DDBJ whole genome shotgun (WGS) entry which is preliminary data.</text>
</comment>
<dbReference type="Proteomes" id="UP000053958">
    <property type="component" value="Unassembled WGS sequence"/>
</dbReference>
<keyword evidence="3" id="KW-1185">Reference proteome</keyword>
<proteinExistence type="predicted"/>
<dbReference type="RefSeq" id="XP_013323810.1">
    <property type="nucleotide sequence ID" value="XM_013468356.1"/>
</dbReference>
<organism evidence="2 3">
    <name type="scientific">Rasamsonia emersonii (strain ATCC 16479 / CBS 393.64 / IMI 116815)</name>
    <dbReference type="NCBI Taxonomy" id="1408163"/>
    <lineage>
        <taxon>Eukaryota</taxon>
        <taxon>Fungi</taxon>
        <taxon>Dikarya</taxon>
        <taxon>Ascomycota</taxon>
        <taxon>Pezizomycotina</taxon>
        <taxon>Eurotiomycetes</taxon>
        <taxon>Eurotiomycetidae</taxon>
        <taxon>Eurotiales</taxon>
        <taxon>Trichocomaceae</taxon>
        <taxon>Rasamsonia</taxon>
    </lineage>
</organism>
<reference evidence="2 3" key="1">
    <citation type="submission" date="2015-04" db="EMBL/GenBank/DDBJ databases">
        <authorList>
            <person name="Heijne W.H."/>
            <person name="Fedorova N.D."/>
            <person name="Nierman W.C."/>
            <person name="Vollebregt A.W."/>
            <person name="Zhao Z."/>
            <person name="Wu L."/>
            <person name="Kumar M."/>
            <person name="Stam H."/>
            <person name="van den Berg M.A."/>
            <person name="Pel H.J."/>
        </authorList>
    </citation>
    <scope>NUCLEOTIDE SEQUENCE [LARGE SCALE GENOMIC DNA]</scope>
    <source>
        <strain evidence="2 3">CBS 393.64</strain>
    </source>
</reference>
<gene>
    <name evidence="2" type="ORF">T310_9120</name>
</gene>
<feature type="compositionally biased region" description="Polar residues" evidence="1">
    <location>
        <begin position="15"/>
        <end position="37"/>
    </location>
</feature>
<dbReference type="AlphaFoldDB" id="A0A0F4YHV9"/>
<name>A0A0F4YHV9_RASE3</name>
<evidence type="ECO:0000313" key="2">
    <source>
        <dbReference type="EMBL" id="KKA17198.1"/>
    </source>
</evidence>
<feature type="compositionally biased region" description="Polar residues" evidence="1">
    <location>
        <begin position="116"/>
        <end position="133"/>
    </location>
</feature>
<dbReference type="GeneID" id="25321124"/>
<feature type="region of interest" description="Disordered" evidence="1">
    <location>
        <begin position="1"/>
        <end position="140"/>
    </location>
</feature>
<feature type="non-terminal residue" evidence="2">
    <location>
        <position position="1"/>
    </location>
</feature>
<evidence type="ECO:0000256" key="1">
    <source>
        <dbReference type="SAM" id="MobiDB-lite"/>
    </source>
</evidence>
<accession>A0A0F4YHV9</accession>
<dbReference type="EMBL" id="LASV01000694">
    <property type="protein sequence ID" value="KKA17198.1"/>
    <property type="molecule type" value="Genomic_DNA"/>
</dbReference>
<feature type="compositionally biased region" description="Basic and acidic residues" evidence="1">
    <location>
        <begin position="96"/>
        <end position="105"/>
    </location>
</feature>
<evidence type="ECO:0000313" key="3">
    <source>
        <dbReference type="Proteomes" id="UP000053958"/>
    </source>
</evidence>
<sequence length="140" mass="15460">QAAPSTPLFFFSPRISRTTRPQASKPGSTRQGPTGSTGRARERKPYQTVKTEAIRGAETTWASDGGDWKRREATEARDGGRLARSGGKQRAAGRRRQTDGDKRAVSSEWRACWRQTRISEGNRTGGQTRQADTPSRAAER</sequence>
<feature type="compositionally biased region" description="Basic and acidic residues" evidence="1">
    <location>
        <begin position="66"/>
        <end position="81"/>
    </location>
</feature>
<protein>
    <submittedName>
        <fullName evidence="2">Uncharacterized protein</fullName>
    </submittedName>
</protein>
<feature type="non-terminal residue" evidence="2">
    <location>
        <position position="140"/>
    </location>
</feature>